<dbReference type="EC" id="3.4.21.53" evidence="9 10"/>
<reference evidence="18 19" key="1">
    <citation type="journal article" date="2013" name="Genome Announc.">
        <title>Complete genome sequence of the hyperthermophilic sulfate-reducing bacterium Thermodesulfobacterium geofontis OPF15T.</title>
        <authorList>
            <person name="Elkins J.G."/>
            <person name="Hamilton-Brehm S.D."/>
            <person name="Lucas S."/>
            <person name="Han J."/>
            <person name="Lapidus A."/>
            <person name="Cheng J.F."/>
            <person name="Goodwin L.A."/>
            <person name="Pitluck S."/>
            <person name="Peters L."/>
            <person name="Mikhailova N."/>
            <person name="Davenport K.W."/>
            <person name="Detter J.C."/>
            <person name="Han C.S."/>
            <person name="Tapia R."/>
            <person name="Land M.L."/>
            <person name="Hauser L."/>
            <person name="Kyrpides N.C."/>
            <person name="Ivanova N.N."/>
            <person name="Pagani I."/>
            <person name="Bruce D."/>
            <person name="Woyke T."/>
            <person name="Cottingham R.W."/>
        </authorList>
    </citation>
    <scope>NUCLEOTIDE SEQUENCE [LARGE SCALE GENOMIC DNA]</scope>
    <source>
        <strain evidence="18 19">OPF15</strain>
    </source>
</reference>
<dbReference type="GO" id="GO:0016887">
    <property type="term" value="F:ATP hydrolysis activity"/>
    <property type="evidence" value="ECO:0007669"/>
    <property type="project" value="UniProtKB-UniRule"/>
</dbReference>
<dbReference type="PROSITE" id="PS51786">
    <property type="entry name" value="LON_PROTEOLYTIC"/>
    <property type="match status" value="1"/>
</dbReference>
<evidence type="ECO:0000256" key="10">
    <source>
        <dbReference type="PIRNR" id="PIRNR001174"/>
    </source>
</evidence>
<dbReference type="HOGENOM" id="CLU_004109_4_3_0"/>
<keyword evidence="15" id="KW-0175">Coiled coil</keyword>
<feature type="binding site" evidence="9 12">
    <location>
        <begin position="371"/>
        <end position="378"/>
    </location>
    <ligand>
        <name>ATP</name>
        <dbReference type="ChEBI" id="CHEBI:30616"/>
    </ligand>
</feature>
<evidence type="ECO:0000256" key="6">
    <source>
        <dbReference type="ARBA" id="ARBA00022825"/>
    </source>
</evidence>
<dbReference type="NCBIfam" id="TIGR00763">
    <property type="entry name" value="lon"/>
    <property type="match status" value="1"/>
</dbReference>
<keyword evidence="6 9" id="KW-0720">Serine protease</keyword>
<evidence type="ECO:0000256" key="1">
    <source>
        <dbReference type="ARBA" id="ARBA00004496"/>
    </source>
</evidence>
<dbReference type="OrthoDB" id="9803599at2"/>
<feature type="coiled-coil region" evidence="15">
    <location>
        <begin position="245"/>
        <end position="279"/>
    </location>
</feature>
<evidence type="ECO:0000256" key="4">
    <source>
        <dbReference type="ARBA" id="ARBA00022741"/>
    </source>
</evidence>
<dbReference type="InterPro" id="IPR014721">
    <property type="entry name" value="Ribsml_uS5_D2-typ_fold_subgr"/>
</dbReference>
<dbReference type="InterPro" id="IPR015947">
    <property type="entry name" value="PUA-like_sf"/>
</dbReference>
<evidence type="ECO:0000259" key="17">
    <source>
        <dbReference type="PROSITE" id="PS51787"/>
    </source>
</evidence>
<accession>F8C5T7</accession>
<dbReference type="SUPFAM" id="SSF52540">
    <property type="entry name" value="P-loop containing nucleoside triphosphate hydrolases"/>
    <property type="match status" value="1"/>
</dbReference>
<dbReference type="InterPro" id="IPR054594">
    <property type="entry name" value="Lon_lid"/>
</dbReference>
<dbReference type="EMBL" id="CP002829">
    <property type="protein sequence ID" value="AEH23075.1"/>
    <property type="molecule type" value="Genomic_DNA"/>
</dbReference>
<feature type="domain" description="Lon N-terminal" evidence="17">
    <location>
        <begin position="24"/>
        <end position="219"/>
    </location>
</feature>
<feature type="active site" evidence="9 11">
    <location>
        <position position="694"/>
    </location>
</feature>
<dbReference type="Pfam" id="PF22667">
    <property type="entry name" value="Lon_lid"/>
    <property type="match status" value="1"/>
</dbReference>
<dbReference type="GO" id="GO:0005737">
    <property type="term" value="C:cytoplasm"/>
    <property type="evidence" value="ECO:0007669"/>
    <property type="project" value="UniProtKB-SubCell"/>
</dbReference>
<evidence type="ECO:0000256" key="12">
    <source>
        <dbReference type="PIRSR" id="PIRSR001174-2"/>
    </source>
</evidence>
<dbReference type="FunFam" id="3.40.50.300:FF:000382">
    <property type="entry name" value="Lon protease homolog 2, peroxisomal"/>
    <property type="match status" value="1"/>
</dbReference>
<dbReference type="SMART" id="SM00382">
    <property type="entry name" value="AAA"/>
    <property type="match status" value="1"/>
</dbReference>
<dbReference type="RefSeq" id="WP_013909773.1">
    <property type="nucleotide sequence ID" value="NC_015682.1"/>
</dbReference>
<sequence length="789" mass="89139">MREELELQIPEVSEGEIIDVPEILPLMAIRDIVLFPSMVVPLFVGRPKSLKTIEEALNKNKLIVLSTQKNSRIENPKPEDLYKLGTIALIIKTLNLTENRLKVVVQVLSRVEIKEFLQTDPYFKVKIEPCKEIEPESITPEIEALMRSVKENTEKLLSLKGILNPEISTVLQSIEEPGRLADLITAYLKLKTKTAQDLLETLDGVERLRKVSEILIQEIEITTLQNKIQAEAQEEIGRSQREYFLREQLRAIKRELGELEDIESDIEELRKKIKKAKMPKNVEKEALKQLKRLEFMHPDSSEAAVIRNYLEWLIELPWNKSTKDNLNLKHVKKILDKDHYNLEKVKDRILEFLAVKKINPKAKGAIICFVGPPGVGKTSLGKSIATALGRKFVRVSLGGVRDEAEIRGHRRTYVGALPGRIIQGIKQAGTNNPVFMLDEIDKLCVDFHGDPAAALLEVLDPEQNKEFVDHFLDVPFDLSKVLFIATANMTETIPKVLLDRMEVIYISGYTFKEKLEIAKRHLLPKLLKEHGLTKKDIVIPDEVILKIIEEYTSESGVRELERKLAAICRKITRRLAEGEKGPFEITEENLVKYLGPPEYVEELKQEKDEIGVATGLAWTPYGGEVLYVEAVTMPGKGNLILTGQLGDIMKESAQAALSYIRSKYKEFNIDPKFYTKYDIHVHVPSGAIPKDGPSAGVTIAVALISALTKKPVSKDYAMTGEITLRGAILPVGGIKEKSLAALRKGIKKVLLPFKNKKDLEEIPKDLRDQIEFIFVSHLDEVVNLVIKNN</sequence>
<feature type="domain" description="Lon proteolytic" evidence="16">
    <location>
        <begin position="607"/>
        <end position="788"/>
    </location>
</feature>
<evidence type="ECO:0000256" key="3">
    <source>
        <dbReference type="ARBA" id="ARBA00022670"/>
    </source>
</evidence>
<keyword evidence="7 9" id="KW-0067">ATP-binding</keyword>
<dbReference type="Pfam" id="PF00004">
    <property type="entry name" value="AAA"/>
    <property type="match status" value="1"/>
</dbReference>
<evidence type="ECO:0000256" key="9">
    <source>
        <dbReference type="HAMAP-Rule" id="MF_01973"/>
    </source>
</evidence>
<feature type="active site" evidence="9 11">
    <location>
        <position position="737"/>
    </location>
</feature>
<dbReference type="STRING" id="795359.TOPB45_0980"/>
<evidence type="ECO:0000256" key="7">
    <source>
        <dbReference type="ARBA" id="ARBA00022840"/>
    </source>
</evidence>
<dbReference type="GO" id="GO:0006515">
    <property type="term" value="P:protein quality control for misfolded or incompletely synthesized proteins"/>
    <property type="evidence" value="ECO:0007669"/>
    <property type="project" value="UniProtKB-UniRule"/>
</dbReference>
<evidence type="ECO:0000256" key="5">
    <source>
        <dbReference type="ARBA" id="ARBA00022801"/>
    </source>
</evidence>
<evidence type="ECO:0000259" key="16">
    <source>
        <dbReference type="PROSITE" id="PS51786"/>
    </source>
</evidence>
<dbReference type="SMART" id="SM00464">
    <property type="entry name" value="LON"/>
    <property type="match status" value="1"/>
</dbReference>
<dbReference type="PIRSF" id="PIRSF001174">
    <property type="entry name" value="Lon_proteas"/>
    <property type="match status" value="1"/>
</dbReference>
<evidence type="ECO:0000256" key="15">
    <source>
        <dbReference type="SAM" id="Coils"/>
    </source>
</evidence>
<evidence type="ECO:0000256" key="11">
    <source>
        <dbReference type="PIRSR" id="PIRSR001174-1"/>
    </source>
</evidence>
<comment type="subcellular location">
    <subcellularLocation>
        <location evidence="1 9 10">Cytoplasm</location>
    </subcellularLocation>
</comment>
<dbReference type="InterPro" id="IPR004815">
    <property type="entry name" value="Lon_bac/euk-typ"/>
</dbReference>
<protein>
    <recommendedName>
        <fullName evidence="9 10">Lon protease</fullName>
        <ecNumber evidence="9 10">3.4.21.53</ecNumber>
    </recommendedName>
    <alternativeName>
        <fullName evidence="9">ATP-dependent protease La</fullName>
    </alternativeName>
</protein>
<gene>
    <name evidence="9" type="primary">lon</name>
    <name evidence="18" type="ordered locus">TOPB45_0980</name>
</gene>
<dbReference type="InterPro" id="IPR027065">
    <property type="entry name" value="Lon_Prtase"/>
</dbReference>
<evidence type="ECO:0000313" key="18">
    <source>
        <dbReference type="EMBL" id="AEH23075.1"/>
    </source>
</evidence>
<dbReference type="InterPro" id="IPR027543">
    <property type="entry name" value="Lon_bac"/>
</dbReference>
<dbReference type="InterPro" id="IPR008269">
    <property type="entry name" value="Lon_proteolytic"/>
</dbReference>
<dbReference type="PATRIC" id="fig|795359.3.peg.989"/>
<keyword evidence="5 9" id="KW-0378">Hydrolase</keyword>
<keyword evidence="3 9" id="KW-0645">Protease</keyword>
<keyword evidence="4 9" id="KW-0547">Nucleotide-binding</keyword>
<dbReference type="Gene3D" id="1.20.58.1480">
    <property type="match status" value="1"/>
</dbReference>
<dbReference type="InterPro" id="IPR008268">
    <property type="entry name" value="Peptidase_S16_AS"/>
</dbReference>
<dbReference type="GO" id="GO:0043565">
    <property type="term" value="F:sequence-specific DNA binding"/>
    <property type="evidence" value="ECO:0007669"/>
    <property type="project" value="UniProtKB-UniRule"/>
</dbReference>
<evidence type="ECO:0000256" key="14">
    <source>
        <dbReference type="RuleBase" id="RU000591"/>
    </source>
</evidence>
<dbReference type="GO" id="GO:0005524">
    <property type="term" value="F:ATP binding"/>
    <property type="evidence" value="ECO:0007669"/>
    <property type="project" value="UniProtKB-UniRule"/>
</dbReference>
<dbReference type="CDD" id="cd19500">
    <property type="entry name" value="RecA-like_Lon"/>
    <property type="match status" value="1"/>
</dbReference>
<dbReference type="eggNOG" id="COG0466">
    <property type="taxonomic scope" value="Bacteria"/>
</dbReference>
<dbReference type="Pfam" id="PF05362">
    <property type="entry name" value="Lon_C"/>
    <property type="match status" value="1"/>
</dbReference>
<dbReference type="GO" id="GO:0004176">
    <property type="term" value="F:ATP-dependent peptidase activity"/>
    <property type="evidence" value="ECO:0007669"/>
    <property type="project" value="UniProtKB-UniRule"/>
</dbReference>
<dbReference type="PROSITE" id="PS51787">
    <property type="entry name" value="LON_N"/>
    <property type="match status" value="1"/>
</dbReference>
<dbReference type="InterPro" id="IPR027417">
    <property type="entry name" value="P-loop_NTPase"/>
</dbReference>
<keyword evidence="8 9" id="KW-0346">Stress response</keyword>
<dbReference type="InterPro" id="IPR003959">
    <property type="entry name" value="ATPase_AAA_core"/>
</dbReference>
<dbReference type="GO" id="GO:0004252">
    <property type="term" value="F:serine-type endopeptidase activity"/>
    <property type="evidence" value="ECO:0007669"/>
    <property type="project" value="UniProtKB-UniRule"/>
</dbReference>
<dbReference type="Proteomes" id="UP000006583">
    <property type="component" value="Chromosome"/>
</dbReference>
<dbReference type="PROSITE" id="PS01046">
    <property type="entry name" value="LON_SER"/>
    <property type="match status" value="1"/>
</dbReference>
<comment type="function">
    <text evidence="9">ATP-dependent serine protease that mediates the selective degradation of mutant and abnormal proteins as well as certain short-lived regulatory proteins. Required for cellular homeostasis and for survival from DNA damage and developmental changes induced by stress. Degrades polypeptides processively to yield small peptide fragments that are 5 to 10 amino acids long. Binds to DNA in a double-stranded, site-specific manner.</text>
</comment>
<dbReference type="InterPro" id="IPR046336">
    <property type="entry name" value="Lon_prtase_N_sf"/>
</dbReference>
<dbReference type="FunFam" id="1.20.5.5270:FF:000002">
    <property type="entry name" value="Lon protease homolog"/>
    <property type="match status" value="1"/>
</dbReference>
<dbReference type="SUPFAM" id="SSF54211">
    <property type="entry name" value="Ribosomal protein S5 domain 2-like"/>
    <property type="match status" value="1"/>
</dbReference>
<evidence type="ECO:0000256" key="8">
    <source>
        <dbReference type="ARBA" id="ARBA00023016"/>
    </source>
</evidence>
<dbReference type="Gene3D" id="2.30.130.40">
    <property type="entry name" value="LON domain-like"/>
    <property type="match status" value="1"/>
</dbReference>
<organism evidence="18 19">
    <name type="scientific">Thermodesulfobacterium geofontis (strain OPF15)</name>
    <dbReference type="NCBI Taxonomy" id="795359"/>
    <lineage>
        <taxon>Bacteria</taxon>
        <taxon>Pseudomonadati</taxon>
        <taxon>Thermodesulfobacteriota</taxon>
        <taxon>Thermodesulfobacteria</taxon>
        <taxon>Thermodesulfobacteriales</taxon>
        <taxon>Thermodesulfobacteriaceae</taxon>
        <taxon>Thermodesulfobacterium</taxon>
    </lineage>
</organism>
<dbReference type="MEROPS" id="S16.001"/>
<dbReference type="Gene3D" id="3.30.230.10">
    <property type="match status" value="1"/>
</dbReference>
<dbReference type="Gene3D" id="1.20.5.5270">
    <property type="match status" value="1"/>
</dbReference>
<dbReference type="HAMAP" id="MF_01973">
    <property type="entry name" value="lon_bact"/>
    <property type="match status" value="1"/>
</dbReference>
<dbReference type="Gene3D" id="1.10.8.60">
    <property type="match status" value="1"/>
</dbReference>
<keyword evidence="19" id="KW-1185">Reference proteome</keyword>
<comment type="subunit">
    <text evidence="9 10">Homohexamer. Organized in a ring with a central cavity.</text>
</comment>
<keyword evidence="2 9" id="KW-0963">Cytoplasm</keyword>
<dbReference type="GO" id="GO:0034605">
    <property type="term" value="P:cellular response to heat"/>
    <property type="evidence" value="ECO:0007669"/>
    <property type="project" value="UniProtKB-UniRule"/>
</dbReference>
<name>F8C5T7_THEGP</name>
<dbReference type="SUPFAM" id="SSF88697">
    <property type="entry name" value="PUA domain-like"/>
    <property type="match status" value="1"/>
</dbReference>
<dbReference type="InterPro" id="IPR020568">
    <property type="entry name" value="Ribosomal_Su5_D2-typ_SF"/>
</dbReference>
<comment type="induction">
    <text evidence="9">By heat shock.</text>
</comment>
<evidence type="ECO:0000256" key="13">
    <source>
        <dbReference type="PROSITE-ProRule" id="PRU01122"/>
    </source>
</evidence>
<dbReference type="AlphaFoldDB" id="F8C5T7"/>
<proteinExistence type="evidence at transcript level"/>
<comment type="catalytic activity">
    <reaction evidence="9 10 13">
        <text>Hydrolysis of proteins in presence of ATP.</text>
        <dbReference type="EC" id="3.4.21.53"/>
    </reaction>
</comment>
<dbReference type="InterPro" id="IPR003593">
    <property type="entry name" value="AAA+_ATPase"/>
</dbReference>
<dbReference type="Gene3D" id="3.40.50.300">
    <property type="entry name" value="P-loop containing nucleotide triphosphate hydrolases"/>
    <property type="match status" value="1"/>
</dbReference>
<evidence type="ECO:0000313" key="19">
    <source>
        <dbReference type="Proteomes" id="UP000006583"/>
    </source>
</evidence>
<dbReference type="PANTHER" id="PTHR10046">
    <property type="entry name" value="ATP DEPENDENT LON PROTEASE FAMILY MEMBER"/>
    <property type="match status" value="1"/>
</dbReference>
<dbReference type="KEGG" id="top:TOPB45_0980"/>
<dbReference type="PRINTS" id="PR00830">
    <property type="entry name" value="ENDOLAPTASE"/>
</dbReference>
<dbReference type="Pfam" id="PF02190">
    <property type="entry name" value="LON_substr_bdg"/>
    <property type="match status" value="1"/>
</dbReference>
<dbReference type="InterPro" id="IPR003111">
    <property type="entry name" value="Lon_prtase_N"/>
</dbReference>
<evidence type="ECO:0000256" key="2">
    <source>
        <dbReference type="ARBA" id="ARBA00022490"/>
    </source>
</evidence>
<comment type="similarity">
    <text evidence="9 10 13 14">Belongs to the peptidase S16 family.</text>
</comment>